<evidence type="ECO:0000313" key="2">
    <source>
        <dbReference type="EMBL" id="KAK4107104.1"/>
    </source>
</evidence>
<evidence type="ECO:0000256" key="1">
    <source>
        <dbReference type="SAM" id="MobiDB-lite"/>
    </source>
</evidence>
<keyword evidence="3" id="KW-1185">Reference proteome</keyword>
<feature type="compositionally biased region" description="Acidic residues" evidence="1">
    <location>
        <begin position="141"/>
        <end position="157"/>
    </location>
</feature>
<dbReference type="GeneID" id="89942432"/>
<protein>
    <submittedName>
        <fullName evidence="2">Uncharacterized protein</fullName>
    </submittedName>
</protein>
<feature type="region of interest" description="Disordered" evidence="1">
    <location>
        <begin position="116"/>
        <end position="183"/>
    </location>
</feature>
<gene>
    <name evidence="2" type="ORF">N656DRAFT_802967</name>
</gene>
<proteinExistence type="predicted"/>
<evidence type="ECO:0000313" key="3">
    <source>
        <dbReference type="Proteomes" id="UP001302812"/>
    </source>
</evidence>
<feature type="compositionally biased region" description="Basic and acidic residues" evidence="1">
    <location>
        <begin position="158"/>
        <end position="175"/>
    </location>
</feature>
<sequence length="183" mass="20640">MRTAETPFWKLPGGPSRRTPLRMYPFSTHQPAGPNPKQDHFVASDQYAKEGNNDPDMDIMMRLKDDLECRRNSLLGTPRDSPSPVAEEEDTLVAKGGGALWGHALLLTTMDGGKTSSLDWADRLNSPGANETPDRVKQDESESDWDVLESEWDDLESERDVLESEREPEFLEMKPEPLTIRTL</sequence>
<feature type="region of interest" description="Disordered" evidence="1">
    <location>
        <begin position="1"/>
        <end position="40"/>
    </location>
</feature>
<reference evidence="2" key="1">
    <citation type="journal article" date="2023" name="Mol. Phylogenet. Evol.">
        <title>Genome-scale phylogeny and comparative genomics of the fungal order Sordariales.</title>
        <authorList>
            <person name="Hensen N."/>
            <person name="Bonometti L."/>
            <person name="Westerberg I."/>
            <person name="Brannstrom I.O."/>
            <person name="Guillou S."/>
            <person name="Cros-Aarteil S."/>
            <person name="Calhoun S."/>
            <person name="Haridas S."/>
            <person name="Kuo A."/>
            <person name="Mondo S."/>
            <person name="Pangilinan J."/>
            <person name="Riley R."/>
            <person name="LaButti K."/>
            <person name="Andreopoulos B."/>
            <person name="Lipzen A."/>
            <person name="Chen C."/>
            <person name="Yan M."/>
            <person name="Daum C."/>
            <person name="Ng V."/>
            <person name="Clum A."/>
            <person name="Steindorff A."/>
            <person name="Ohm R.A."/>
            <person name="Martin F."/>
            <person name="Silar P."/>
            <person name="Natvig D.O."/>
            <person name="Lalanne C."/>
            <person name="Gautier V."/>
            <person name="Ament-Velasquez S.L."/>
            <person name="Kruys A."/>
            <person name="Hutchinson M.I."/>
            <person name="Powell A.J."/>
            <person name="Barry K."/>
            <person name="Miller A.N."/>
            <person name="Grigoriev I.V."/>
            <person name="Debuchy R."/>
            <person name="Gladieux P."/>
            <person name="Hiltunen Thoren M."/>
            <person name="Johannesson H."/>
        </authorList>
    </citation>
    <scope>NUCLEOTIDE SEQUENCE</scope>
    <source>
        <strain evidence="2">CBS 508.74</strain>
    </source>
</reference>
<name>A0AAN6QE49_9PEZI</name>
<dbReference type="AlphaFoldDB" id="A0AAN6QE49"/>
<dbReference type="Proteomes" id="UP001302812">
    <property type="component" value="Unassembled WGS sequence"/>
</dbReference>
<organism evidence="2 3">
    <name type="scientific">Canariomyces notabilis</name>
    <dbReference type="NCBI Taxonomy" id="2074819"/>
    <lineage>
        <taxon>Eukaryota</taxon>
        <taxon>Fungi</taxon>
        <taxon>Dikarya</taxon>
        <taxon>Ascomycota</taxon>
        <taxon>Pezizomycotina</taxon>
        <taxon>Sordariomycetes</taxon>
        <taxon>Sordariomycetidae</taxon>
        <taxon>Sordariales</taxon>
        <taxon>Chaetomiaceae</taxon>
        <taxon>Canariomyces</taxon>
    </lineage>
</organism>
<accession>A0AAN6QE49</accession>
<reference evidence="2" key="2">
    <citation type="submission" date="2023-05" db="EMBL/GenBank/DDBJ databases">
        <authorList>
            <consortium name="Lawrence Berkeley National Laboratory"/>
            <person name="Steindorff A."/>
            <person name="Hensen N."/>
            <person name="Bonometti L."/>
            <person name="Westerberg I."/>
            <person name="Brannstrom I.O."/>
            <person name="Guillou S."/>
            <person name="Cros-Aarteil S."/>
            <person name="Calhoun S."/>
            <person name="Haridas S."/>
            <person name="Kuo A."/>
            <person name="Mondo S."/>
            <person name="Pangilinan J."/>
            <person name="Riley R."/>
            <person name="Labutti K."/>
            <person name="Andreopoulos B."/>
            <person name="Lipzen A."/>
            <person name="Chen C."/>
            <person name="Yanf M."/>
            <person name="Daum C."/>
            <person name="Ng V."/>
            <person name="Clum A."/>
            <person name="Ohm R."/>
            <person name="Martin F."/>
            <person name="Silar P."/>
            <person name="Natvig D."/>
            <person name="Lalanne C."/>
            <person name="Gautier V."/>
            <person name="Ament-Velasquez S.L."/>
            <person name="Kruys A."/>
            <person name="Hutchinson M.I."/>
            <person name="Powell A.J."/>
            <person name="Barry K."/>
            <person name="Miller A.N."/>
            <person name="Grigoriev I.V."/>
            <person name="Debuchy R."/>
            <person name="Gladieux P."/>
            <person name="Thoren M.H."/>
            <person name="Johannesson H."/>
        </authorList>
    </citation>
    <scope>NUCLEOTIDE SEQUENCE</scope>
    <source>
        <strain evidence="2">CBS 508.74</strain>
    </source>
</reference>
<comment type="caution">
    <text evidence="2">The sequence shown here is derived from an EMBL/GenBank/DDBJ whole genome shotgun (WGS) entry which is preliminary data.</text>
</comment>
<dbReference type="RefSeq" id="XP_064664674.1">
    <property type="nucleotide sequence ID" value="XM_064818307.1"/>
</dbReference>
<dbReference type="EMBL" id="MU853382">
    <property type="protein sequence ID" value="KAK4107104.1"/>
    <property type="molecule type" value="Genomic_DNA"/>
</dbReference>